<name>A0A067PUV2_9AGAM</name>
<dbReference type="SUPFAM" id="SSF54373">
    <property type="entry name" value="FAD-linked reductases, C-terminal domain"/>
    <property type="match status" value="1"/>
</dbReference>
<gene>
    <name evidence="1" type="ORF">JAAARDRAFT_68977</name>
</gene>
<evidence type="ECO:0000313" key="1">
    <source>
        <dbReference type="EMBL" id="KDQ58484.1"/>
    </source>
</evidence>
<dbReference type="EMBL" id="KL197717">
    <property type="protein sequence ID" value="KDQ58484.1"/>
    <property type="molecule type" value="Genomic_DNA"/>
</dbReference>
<sequence>MVTNHVFPPTDKKILPDGFGYLIPRPEAGYSVAGEGHEEDLRTLGVVFDSCSLGAQHHSLPQSHSSSDHSTSPS</sequence>
<dbReference type="OrthoDB" id="438553at2759"/>
<dbReference type="Proteomes" id="UP000027265">
    <property type="component" value="Unassembled WGS sequence"/>
</dbReference>
<protein>
    <submittedName>
        <fullName evidence="1">Uncharacterized protein</fullName>
    </submittedName>
</protein>
<proteinExistence type="predicted"/>
<keyword evidence="2" id="KW-1185">Reference proteome</keyword>
<dbReference type="AlphaFoldDB" id="A0A067PUV2"/>
<organism evidence="1 2">
    <name type="scientific">Jaapia argillacea MUCL 33604</name>
    <dbReference type="NCBI Taxonomy" id="933084"/>
    <lineage>
        <taxon>Eukaryota</taxon>
        <taxon>Fungi</taxon>
        <taxon>Dikarya</taxon>
        <taxon>Basidiomycota</taxon>
        <taxon>Agaricomycotina</taxon>
        <taxon>Agaricomycetes</taxon>
        <taxon>Agaricomycetidae</taxon>
        <taxon>Jaapiales</taxon>
        <taxon>Jaapiaceae</taxon>
        <taxon>Jaapia</taxon>
    </lineage>
</organism>
<dbReference type="InParanoid" id="A0A067PUV2"/>
<evidence type="ECO:0000313" key="2">
    <source>
        <dbReference type="Proteomes" id="UP000027265"/>
    </source>
</evidence>
<reference evidence="2" key="1">
    <citation type="journal article" date="2014" name="Proc. Natl. Acad. Sci. U.S.A.">
        <title>Extensive sampling of basidiomycete genomes demonstrates inadequacy of the white-rot/brown-rot paradigm for wood decay fungi.</title>
        <authorList>
            <person name="Riley R."/>
            <person name="Salamov A.A."/>
            <person name="Brown D.W."/>
            <person name="Nagy L.G."/>
            <person name="Floudas D."/>
            <person name="Held B.W."/>
            <person name="Levasseur A."/>
            <person name="Lombard V."/>
            <person name="Morin E."/>
            <person name="Otillar R."/>
            <person name="Lindquist E.A."/>
            <person name="Sun H."/>
            <person name="LaButti K.M."/>
            <person name="Schmutz J."/>
            <person name="Jabbour D."/>
            <person name="Luo H."/>
            <person name="Baker S.E."/>
            <person name="Pisabarro A.G."/>
            <person name="Walton J.D."/>
            <person name="Blanchette R.A."/>
            <person name="Henrissat B."/>
            <person name="Martin F."/>
            <person name="Cullen D."/>
            <person name="Hibbett D.S."/>
            <person name="Grigoriev I.V."/>
        </authorList>
    </citation>
    <scope>NUCLEOTIDE SEQUENCE [LARGE SCALE GENOMIC DNA]</scope>
    <source>
        <strain evidence="2">MUCL 33604</strain>
    </source>
</reference>
<dbReference type="InterPro" id="IPR036188">
    <property type="entry name" value="FAD/NAD-bd_sf"/>
</dbReference>
<accession>A0A067PUV2</accession>
<dbReference type="HOGENOM" id="CLU_2688173_0_0_1"/>
<dbReference type="Gene3D" id="3.50.50.60">
    <property type="entry name" value="FAD/NAD(P)-binding domain"/>
    <property type="match status" value="1"/>
</dbReference>